<evidence type="ECO:0000256" key="5">
    <source>
        <dbReference type="ARBA" id="ARBA00035359"/>
    </source>
</evidence>
<evidence type="ECO:0000256" key="2">
    <source>
        <dbReference type="ARBA" id="ARBA00022980"/>
    </source>
</evidence>
<dbReference type="InterPro" id="IPR008991">
    <property type="entry name" value="Translation_prot_SH3-like_sf"/>
</dbReference>
<evidence type="ECO:0000256" key="1">
    <source>
        <dbReference type="ARBA" id="ARBA00005781"/>
    </source>
</evidence>
<keyword evidence="6" id="KW-1185">Reference proteome</keyword>
<dbReference type="Gene3D" id="2.30.30.790">
    <property type="match status" value="1"/>
</dbReference>
<name>A0ABM1DVY0_PRICU</name>
<dbReference type="RefSeq" id="XP_014664101.1">
    <property type="nucleotide sequence ID" value="XM_014808615.1"/>
</dbReference>
<organism evidence="6 7">
    <name type="scientific">Priapulus caudatus</name>
    <name type="common">Priapulid worm</name>
    <dbReference type="NCBI Taxonomy" id="37621"/>
    <lineage>
        <taxon>Eukaryota</taxon>
        <taxon>Metazoa</taxon>
        <taxon>Ecdysozoa</taxon>
        <taxon>Scalidophora</taxon>
        <taxon>Priapulida</taxon>
        <taxon>Priapulimorpha</taxon>
        <taxon>Priapulimorphida</taxon>
        <taxon>Priapulidae</taxon>
        <taxon>Priapulus</taxon>
    </lineage>
</organism>
<evidence type="ECO:0000313" key="6">
    <source>
        <dbReference type="Proteomes" id="UP000695022"/>
    </source>
</evidence>
<protein>
    <recommendedName>
        <fullName evidence="4">Large ribosomal subunit protein bL19m</fullName>
    </recommendedName>
    <alternativeName>
        <fullName evidence="5">39S ribosomal protein L19, mitochondrial</fullName>
    </alternativeName>
</protein>
<dbReference type="GeneID" id="106806614"/>
<keyword evidence="2" id="KW-0689">Ribosomal protein</keyword>
<comment type="similarity">
    <text evidence="1">Belongs to the bacterial ribosomal protein bL19 family.</text>
</comment>
<proteinExistence type="inferred from homology"/>
<dbReference type="Pfam" id="PF01245">
    <property type="entry name" value="Ribosomal_L19"/>
    <property type="match status" value="1"/>
</dbReference>
<gene>
    <name evidence="7" type="primary">LOC106806614</name>
</gene>
<keyword evidence="3" id="KW-0687">Ribonucleoprotein</keyword>
<evidence type="ECO:0000256" key="4">
    <source>
        <dbReference type="ARBA" id="ARBA00035288"/>
    </source>
</evidence>
<dbReference type="InterPro" id="IPR038657">
    <property type="entry name" value="Ribosomal_bL19_sf"/>
</dbReference>
<dbReference type="Proteomes" id="UP000695022">
    <property type="component" value="Unplaced"/>
</dbReference>
<reference evidence="7" key="1">
    <citation type="submission" date="2025-08" db="UniProtKB">
        <authorList>
            <consortium name="RefSeq"/>
        </authorList>
    </citation>
    <scope>IDENTIFICATION</scope>
</reference>
<accession>A0ABM1DVY0</accession>
<dbReference type="InterPro" id="IPR001857">
    <property type="entry name" value="Ribosomal_bL19"/>
</dbReference>
<sequence length="309" mass="35917">MAASIALARQITRVNINNTKICRLSTVCTDGAFCNASLKRYSDVAPSRSDPEPDVVESHNETLSNAQAHYRYIFPEILPNPDSTRRNKVCEMLERNDMMNRRSVLEIPEFYVGSILAVTASDKYAAGNTSRFVGICIDRGGCGLRAWFILRNVIDDQGIEIMYEMYSPMIREIQMLKLEKRLDESLLYLRDAPNEYSTFDFDMAEVPHVAGDHVPINPLKVKLRSRPWLERYERQDLKGVEDLGLAQKFYDRAKQLATPWEKYDIMKQYRATVTAEDQDEVFRDIHEKQQQIEQARIVRRRRKKLQSNR</sequence>
<evidence type="ECO:0000256" key="3">
    <source>
        <dbReference type="ARBA" id="ARBA00023274"/>
    </source>
</evidence>
<dbReference type="PANTHER" id="PTHR15680:SF9">
    <property type="entry name" value="LARGE RIBOSOMAL SUBUNIT PROTEIN BL19M"/>
    <property type="match status" value="1"/>
</dbReference>
<evidence type="ECO:0000313" key="7">
    <source>
        <dbReference type="RefSeq" id="XP_014664101.1"/>
    </source>
</evidence>
<dbReference type="PANTHER" id="PTHR15680">
    <property type="entry name" value="RIBOSOMAL PROTEIN L19"/>
    <property type="match status" value="1"/>
</dbReference>
<dbReference type="SUPFAM" id="SSF50104">
    <property type="entry name" value="Translation proteins SH3-like domain"/>
    <property type="match status" value="1"/>
</dbReference>